<dbReference type="InterPro" id="IPR000160">
    <property type="entry name" value="GGDEF_dom"/>
</dbReference>
<dbReference type="SMART" id="SM00267">
    <property type="entry name" value="GGDEF"/>
    <property type="match status" value="1"/>
</dbReference>
<feature type="domain" description="GGDEF" evidence="2">
    <location>
        <begin position="238"/>
        <end position="380"/>
    </location>
</feature>
<dbReference type="Proteomes" id="UP000254266">
    <property type="component" value="Unassembled WGS sequence"/>
</dbReference>
<dbReference type="PROSITE" id="PS50883">
    <property type="entry name" value="EAL"/>
    <property type="match status" value="1"/>
</dbReference>
<dbReference type="SUPFAM" id="SSF55781">
    <property type="entry name" value="GAF domain-like"/>
    <property type="match status" value="1"/>
</dbReference>
<dbReference type="PANTHER" id="PTHR33121:SF71">
    <property type="entry name" value="OXYGEN SENSOR PROTEIN DOSP"/>
    <property type="match status" value="1"/>
</dbReference>
<dbReference type="Pfam" id="PF00563">
    <property type="entry name" value="EAL"/>
    <property type="match status" value="1"/>
</dbReference>
<protein>
    <recommendedName>
        <fullName evidence="5">Bifunctional diguanylate cyclase/phosphodiesterase</fullName>
    </recommendedName>
</protein>
<keyword evidence="4" id="KW-1185">Reference proteome</keyword>
<dbReference type="CDD" id="cd01949">
    <property type="entry name" value="GGDEF"/>
    <property type="match status" value="1"/>
</dbReference>
<evidence type="ECO:0000313" key="3">
    <source>
        <dbReference type="EMBL" id="RDH82486.1"/>
    </source>
</evidence>
<gene>
    <name evidence="3" type="ORF">DIZ80_09365</name>
</gene>
<evidence type="ECO:0000259" key="2">
    <source>
        <dbReference type="PROSITE" id="PS50887"/>
    </source>
</evidence>
<dbReference type="SMART" id="SM00065">
    <property type="entry name" value="GAF"/>
    <property type="match status" value="1"/>
</dbReference>
<dbReference type="InterPro" id="IPR001633">
    <property type="entry name" value="EAL_dom"/>
</dbReference>
<dbReference type="InterPro" id="IPR003018">
    <property type="entry name" value="GAF"/>
</dbReference>
<dbReference type="NCBIfam" id="TIGR00254">
    <property type="entry name" value="GGDEF"/>
    <property type="match status" value="1"/>
</dbReference>
<dbReference type="InterPro" id="IPR050706">
    <property type="entry name" value="Cyclic-di-GMP_PDE-like"/>
</dbReference>
<dbReference type="InterPro" id="IPR029016">
    <property type="entry name" value="GAF-like_dom_sf"/>
</dbReference>
<comment type="caution">
    <text evidence="3">The sequence shown here is derived from an EMBL/GenBank/DDBJ whole genome shotgun (WGS) entry which is preliminary data.</text>
</comment>
<dbReference type="InterPro" id="IPR043128">
    <property type="entry name" value="Rev_trsase/Diguanyl_cyclase"/>
</dbReference>
<evidence type="ECO:0008006" key="5">
    <source>
        <dbReference type="Google" id="ProtNLM"/>
    </source>
</evidence>
<dbReference type="Gene3D" id="3.20.20.450">
    <property type="entry name" value="EAL domain"/>
    <property type="match status" value="1"/>
</dbReference>
<dbReference type="AlphaFoldDB" id="A0A370DE95"/>
<dbReference type="CDD" id="cd01948">
    <property type="entry name" value="EAL"/>
    <property type="match status" value="1"/>
</dbReference>
<proteinExistence type="predicted"/>
<accession>A0A370DE95</accession>
<dbReference type="Gene3D" id="3.30.70.270">
    <property type="match status" value="1"/>
</dbReference>
<dbReference type="SUPFAM" id="SSF141868">
    <property type="entry name" value="EAL domain-like"/>
    <property type="match status" value="1"/>
</dbReference>
<dbReference type="PROSITE" id="PS50887">
    <property type="entry name" value="GGDEF"/>
    <property type="match status" value="1"/>
</dbReference>
<dbReference type="Pfam" id="PF00990">
    <property type="entry name" value="GGDEF"/>
    <property type="match status" value="1"/>
</dbReference>
<name>A0A370DE95_9GAMM</name>
<dbReference type="Gene3D" id="3.30.450.40">
    <property type="match status" value="1"/>
</dbReference>
<organism evidence="3 4">
    <name type="scientific">endosymbiont of Galathealinum brachiosum</name>
    <dbReference type="NCBI Taxonomy" id="2200906"/>
    <lineage>
        <taxon>Bacteria</taxon>
        <taxon>Pseudomonadati</taxon>
        <taxon>Pseudomonadota</taxon>
        <taxon>Gammaproteobacteria</taxon>
        <taxon>sulfur-oxidizing symbionts</taxon>
    </lineage>
</organism>
<feature type="domain" description="EAL" evidence="1">
    <location>
        <begin position="389"/>
        <end position="641"/>
    </location>
</feature>
<dbReference type="GO" id="GO:0071111">
    <property type="term" value="F:cyclic-guanylate-specific phosphodiesterase activity"/>
    <property type="evidence" value="ECO:0007669"/>
    <property type="project" value="InterPro"/>
</dbReference>
<sequence length="653" mass="73934">MNESDLKARLIYSEEALDLVRKTLGELGNEFDLDIVLQNIAVRAKDLIQAKTILLPITDESGETYTYRAGAGENIDEILGETMPLNYGIYDWVMKNKKAWWHEVIPTLSKEEQDHWKKNDTIMWVPLQVKNKFLGGIAGQYRIDGKPFNRRDLNQLSLFANIVSIVLENAISVRQIEAVHKTNTDHLLNLERLNKRLSDSKESFEHLSLYDTLTDLPNRSLFKDRFNQQINHAQKNNQCVSILLIDLNDFKQINDTFGHEGGDQLLKLLTKRLSSYLEQNDSLSRLGGDEFALLLPEGGYDEAVNAASRLLALFEKPFTLKAEINNGKGAKDGNLITTHASIGIAIFPDHGCDTSALLRHADHAMYLAKKSKSGFKVYDPEEDKSSLVQVTIISELHKALDKNEFALYYQPKLNIQTGKLAGVEALTRWPRGNQAMTPPSIFIPSLEHTGLINRFTDWVIQEALSQIQRWKKLNYEIKIAVNISTQTLVSQDFIHTLQTHLSDNPLRHQLLFEITENVFLPDYECIVGVIGLIRSMGVNLSIDDFGTGYSSLSRLKKLPVSELKIDQSFVCDMDTNSDDEAIVLSTIDLAHNLGLSVVAEGVETRNVYKKLIDMGCDTVQGYLISKPLHEEAFNAFLNENFDKSRTYQKNKKY</sequence>
<reference evidence="3 4" key="1">
    <citation type="journal article" date="2018" name="ISME J.">
        <title>Endosymbiont genomes yield clues of tubeworm success.</title>
        <authorList>
            <person name="Li Y."/>
            <person name="Liles M.R."/>
            <person name="Halanych K.M."/>
        </authorList>
    </citation>
    <scope>NUCLEOTIDE SEQUENCE [LARGE SCALE GENOMIC DNA]</scope>
    <source>
        <strain evidence="3">A1464</strain>
    </source>
</reference>
<dbReference type="SMART" id="SM00052">
    <property type="entry name" value="EAL"/>
    <property type="match status" value="1"/>
</dbReference>
<dbReference type="InterPro" id="IPR035919">
    <property type="entry name" value="EAL_sf"/>
</dbReference>
<evidence type="ECO:0000259" key="1">
    <source>
        <dbReference type="PROSITE" id="PS50883"/>
    </source>
</evidence>
<evidence type="ECO:0000313" key="4">
    <source>
        <dbReference type="Proteomes" id="UP000254266"/>
    </source>
</evidence>
<dbReference type="SUPFAM" id="SSF55073">
    <property type="entry name" value="Nucleotide cyclase"/>
    <property type="match status" value="1"/>
</dbReference>
<dbReference type="PANTHER" id="PTHR33121">
    <property type="entry name" value="CYCLIC DI-GMP PHOSPHODIESTERASE PDEF"/>
    <property type="match status" value="1"/>
</dbReference>
<dbReference type="InterPro" id="IPR029787">
    <property type="entry name" value="Nucleotide_cyclase"/>
</dbReference>
<dbReference type="EMBL" id="QFXC01000011">
    <property type="protein sequence ID" value="RDH82486.1"/>
    <property type="molecule type" value="Genomic_DNA"/>
</dbReference>